<name>A0A0G4HTN3_9ALVE</name>
<sequence>MSENPLVSVEVLHGGQVWLVRIERSEVRNCVNRETAKALFRWFRDFDRDPVAKCAVFASSEGVFCAGYDLSEVSKTSSDDLLADVRNFEGVEKGVEGAPKGSSLKGATGDGGDGETGGGDGQKKSHGLHVLGPMGPSRMMLTKPVIAAVEGFAVAGGLELCCWCDLVVSHSSCSFGVLCRRFGVPLIDGGTTRLAKIVGRNRALEMILLGRSYSGQTMHEWGLVNFLVPSPDEVLSKAIETAVEMCSLPQICLRSDLRSHKLFGFAPEDFAMSSLRGEFELGMAAVRAGETAEGASRFSKGRVGRHGSSLTLSKEGVSWSGHRGGGVLYPGRGKL</sequence>
<dbReference type="PhylomeDB" id="A0A0G4HTN3"/>
<reference evidence="3" key="1">
    <citation type="submission" date="2014-11" db="EMBL/GenBank/DDBJ databases">
        <authorList>
            <person name="Otto D Thomas"/>
            <person name="Naeem Raeece"/>
        </authorList>
    </citation>
    <scope>NUCLEOTIDE SEQUENCE</scope>
</reference>
<evidence type="ECO:0000313" key="3">
    <source>
        <dbReference type="EMBL" id="CEM47734.1"/>
    </source>
</evidence>
<dbReference type="Gene3D" id="3.90.226.10">
    <property type="entry name" value="2-enoyl-CoA Hydratase, Chain A, domain 1"/>
    <property type="match status" value="1"/>
</dbReference>
<evidence type="ECO:0000256" key="2">
    <source>
        <dbReference type="SAM" id="MobiDB-lite"/>
    </source>
</evidence>
<dbReference type="InterPro" id="IPR029045">
    <property type="entry name" value="ClpP/crotonase-like_dom_sf"/>
</dbReference>
<dbReference type="SUPFAM" id="SSF52096">
    <property type="entry name" value="ClpP/crotonase"/>
    <property type="match status" value="1"/>
</dbReference>
<feature type="region of interest" description="Disordered" evidence="2">
    <location>
        <begin position="93"/>
        <end position="125"/>
    </location>
</feature>
<dbReference type="VEuPathDB" id="CryptoDB:Cvel_1340"/>
<evidence type="ECO:0000256" key="1">
    <source>
        <dbReference type="ARBA" id="ARBA00005254"/>
    </source>
</evidence>
<gene>
    <name evidence="3" type="ORF">Cvel_1340</name>
</gene>
<organism evidence="3">
    <name type="scientific">Chromera velia CCMP2878</name>
    <dbReference type="NCBI Taxonomy" id="1169474"/>
    <lineage>
        <taxon>Eukaryota</taxon>
        <taxon>Sar</taxon>
        <taxon>Alveolata</taxon>
        <taxon>Colpodellida</taxon>
        <taxon>Chromeraceae</taxon>
        <taxon>Chromera</taxon>
    </lineage>
</organism>
<feature type="compositionally biased region" description="Gly residues" evidence="2">
    <location>
        <begin position="108"/>
        <end position="120"/>
    </location>
</feature>
<dbReference type="CDD" id="cd06558">
    <property type="entry name" value="crotonase-like"/>
    <property type="match status" value="1"/>
</dbReference>
<dbReference type="AlphaFoldDB" id="A0A0G4HTN3"/>
<dbReference type="Gene3D" id="1.10.287.2460">
    <property type="match status" value="1"/>
</dbReference>
<proteinExistence type="inferred from homology"/>
<dbReference type="InterPro" id="IPR001753">
    <property type="entry name" value="Enoyl-CoA_hydra/iso"/>
</dbReference>
<dbReference type="PANTHER" id="PTHR43802">
    <property type="entry name" value="ENOYL-COA HYDRATASE"/>
    <property type="match status" value="1"/>
</dbReference>
<dbReference type="EMBL" id="CDMZ01003827">
    <property type="protein sequence ID" value="CEM47734.1"/>
    <property type="molecule type" value="Genomic_DNA"/>
</dbReference>
<protein>
    <submittedName>
        <fullName evidence="3">Uncharacterized protein</fullName>
    </submittedName>
</protein>
<dbReference type="Pfam" id="PF00378">
    <property type="entry name" value="ECH_1"/>
    <property type="match status" value="2"/>
</dbReference>
<comment type="similarity">
    <text evidence="1">Belongs to the enoyl-CoA hydratase/isomerase family.</text>
</comment>
<dbReference type="PANTHER" id="PTHR43802:SF1">
    <property type="entry name" value="IP11341P-RELATED"/>
    <property type="match status" value="1"/>
</dbReference>
<accession>A0A0G4HTN3</accession>